<dbReference type="Proteomes" id="UP000242444">
    <property type="component" value="Unassembled WGS sequence"/>
</dbReference>
<organism evidence="6 7">
    <name type="scientific">Amycolatopsis antarctica</name>
    <dbReference type="NCBI Taxonomy" id="1854586"/>
    <lineage>
        <taxon>Bacteria</taxon>
        <taxon>Bacillati</taxon>
        <taxon>Actinomycetota</taxon>
        <taxon>Actinomycetes</taxon>
        <taxon>Pseudonocardiales</taxon>
        <taxon>Pseudonocardiaceae</taxon>
        <taxon>Amycolatopsis</taxon>
    </lineage>
</organism>
<keyword evidence="3" id="KW-0963">Cytoplasm</keyword>
<evidence type="ECO:0000256" key="1">
    <source>
        <dbReference type="ARBA" id="ARBA00004496"/>
    </source>
</evidence>
<dbReference type="EMBL" id="NKYE01000005">
    <property type="protein sequence ID" value="OZM73441.1"/>
    <property type="molecule type" value="Genomic_DNA"/>
</dbReference>
<protein>
    <recommendedName>
        <fullName evidence="8">ESX secretion-associated protein EspG</fullName>
    </recommendedName>
</protein>
<feature type="region of interest" description="Disordered" evidence="5">
    <location>
        <begin position="194"/>
        <end position="232"/>
    </location>
</feature>
<keyword evidence="4" id="KW-0143">Chaperone</keyword>
<dbReference type="Pfam" id="PF14011">
    <property type="entry name" value="ESX-1_EspG"/>
    <property type="match status" value="1"/>
</dbReference>
<gene>
    <name evidence="6" type="ORF">CFN78_10430</name>
</gene>
<evidence type="ECO:0000313" key="6">
    <source>
        <dbReference type="EMBL" id="OZM73441.1"/>
    </source>
</evidence>
<comment type="subcellular location">
    <subcellularLocation>
        <location evidence="1">Cytoplasm</location>
    </subcellularLocation>
</comment>
<feature type="compositionally biased region" description="Basic and acidic residues" evidence="5">
    <location>
        <begin position="196"/>
        <end position="220"/>
    </location>
</feature>
<keyword evidence="7" id="KW-1185">Reference proteome</keyword>
<evidence type="ECO:0000313" key="7">
    <source>
        <dbReference type="Proteomes" id="UP000242444"/>
    </source>
</evidence>
<feature type="compositionally biased region" description="Basic residues" evidence="5">
    <location>
        <begin position="1"/>
        <end position="10"/>
    </location>
</feature>
<evidence type="ECO:0000256" key="3">
    <source>
        <dbReference type="ARBA" id="ARBA00022490"/>
    </source>
</evidence>
<name>A0A263D4Y7_9PSEU</name>
<dbReference type="InterPro" id="IPR025734">
    <property type="entry name" value="EspG"/>
</dbReference>
<dbReference type="OrthoDB" id="3679349at2"/>
<dbReference type="AlphaFoldDB" id="A0A263D4Y7"/>
<sequence>MRHPAGRHRRDGTADDAGAAGSVACTTLRRVEPGRRSGTGTAGRAATPPQGSRGDAADAAGLERGLRRRPGVHQPDAADGTAPHAGETGRAGAGAGGHRRSAPGAACRSHGARAPGGDHAQRGRGVPVRDSGRPAAGRPFRARRRGYHRDRWWRVRCAGSGRPARRRNPRRFACVAAYESHRGTGTGLCHRAAGTRRRDGYGHGHGRDADGHGRSRDAAGRRRRTHHARLPGGGQRLLEFRRPGLAAGARRGADRTTGAVLTVRDPDTGAVHLHLGEFFLLWTALDLGELPVVLEVPHAGRTDSARAELIAEADGTLAARGLGTVADPARDLAGLLRTLDTSEVTVELEHAPLRRFAVAGPLGAAVATVEGTVVHLAPVRATALTDTVLAALPDTGAGPGGPANVHAEDYERAVEALEHEGVDGFTDALHRAGVRAAEVNTLVRAVCHRTGGGSIAASVRTRGGRRARTPAPVHWADTPEGRYALRRNGGWLTVTPADPARLRTMAAEMVADLTG</sequence>
<evidence type="ECO:0000256" key="5">
    <source>
        <dbReference type="SAM" id="MobiDB-lite"/>
    </source>
</evidence>
<reference evidence="6 7" key="1">
    <citation type="submission" date="2017-07" db="EMBL/GenBank/DDBJ databases">
        <title>Amycolatopsis antarcticus sp. nov., isolated from the surface of an Antarcticus brown macroalga.</title>
        <authorList>
            <person name="Wang J."/>
            <person name="Leiva S."/>
            <person name="Huang J."/>
            <person name="Huang Y."/>
        </authorList>
    </citation>
    <scope>NUCLEOTIDE SEQUENCE [LARGE SCALE GENOMIC DNA]</scope>
    <source>
        <strain evidence="6 7">AU-G6</strain>
    </source>
</reference>
<accession>A0A263D4Y7</accession>
<feature type="compositionally biased region" description="Low complexity" evidence="5">
    <location>
        <begin position="36"/>
        <end position="49"/>
    </location>
</feature>
<dbReference type="InParanoid" id="A0A263D4Y7"/>
<feature type="region of interest" description="Disordered" evidence="5">
    <location>
        <begin position="1"/>
        <end position="142"/>
    </location>
</feature>
<proteinExistence type="inferred from homology"/>
<comment type="similarity">
    <text evidence="2">Belongs to the EspG family.</text>
</comment>
<comment type="caution">
    <text evidence="6">The sequence shown here is derived from an EMBL/GenBank/DDBJ whole genome shotgun (WGS) entry which is preliminary data.</text>
</comment>
<evidence type="ECO:0000256" key="4">
    <source>
        <dbReference type="ARBA" id="ARBA00023186"/>
    </source>
</evidence>
<evidence type="ECO:0008006" key="8">
    <source>
        <dbReference type="Google" id="ProtNLM"/>
    </source>
</evidence>
<evidence type="ECO:0000256" key="2">
    <source>
        <dbReference type="ARBA" id="ARBA00006411"/>
    </source>
</evidence>